<dbReference type="EMBL" id="BSFJ01000005">
    <property type="protein sequence ID" value="GLK71532.1"/>
    <property type="molecule type" value="Genomic_DNA"/>
</dbReference>
<dbReference type="CDD" id="cd00093">
    <property type="entry name" value="HTH_XRE"/>
    <property type="match status" value="1"/>
</dbReference>
<dbReference type="AlphaFoldDB" id="A0A9W6MZ15"/>
<dbReference type="Gene3D" id="1.10.260.40">
    <property type="entry name" value="lambda repressor-like DNA-binding domains"/>
    <property type="match status" value="1"/>
</dbReference>
<name>A0A9W6MZ15_9HYPH</name>
<dbReference type="PROSITE" id="PS50943">
    <property type="entry name" value="HTH_CROC1"/>
    <property type="match status" value="1"/>
</dbReference>
<evidence type="ECO:0000313" key="3">
    <source>
        <dbReference type="Proteomes" id="UP001143370"/>
    </source>
</evidence>
<feature type="domain" description="HTH cro/C1-type" evidence="1">
    <location>
        <begin position="1"/>
        <end position="37"/>
    </location>
</feature>
<proteinExistence type="predicted"/>
<keyword evidence="3" id="KW-1185">Reference proteome</keyword>
<organism evidence="2 3">
    <name type="scientific">Ancylobacter dichloromethanicus</name>
    <dbReference type="NCBI Taxonomy" id="518825"/>
    <lineage>
        <taxon>Bacteria</taxon>
        <taxon>Pseudomonadati</taxon>
        <taxon>Pseudomonadota</taxon>
        <taxon>Alphaproteobacteria</taxon>
        <taxon>Hyphomicrobiales</taxon>
        <taxon>Xanthobacteraceae</taxon>
        <taxon>Ancylobacter</taxon>
    </lineage>
</organism>
<gene>
    <name evidence="2" type="ORF">GCM10017643_16470</name>
</gene>
<comment type="caution">
    <text evidence="2">The sequence shown here is derived from an EMBL/GenBank/DDBJ whole genome shotgun (WGS) entry which is preliminary data.</text>
</comment>
<dbReference type="InterPro" id="IPR010982">
    <property type="entry name" value="Lambda_DNA-bd_dom_sf"/>
</dbReference>
<dbReference type="Proteomes" id="UP001143370">
    <property type="component" value="Unassembled WGS sequence"/>
</dbReference>
<evidence type="ECO:0000313" key="2">
    <source>
        <dbReference type="EMBL" id="GLK71532.1"/>
    </source>
</evidence>
<accession>A0A9W6MZ15</accession>
<protein>
    <recommendedName>
        <fullName evidence="1">HTH cro/C1-type domain-containing protein</fullName>
    </recommendedName>
</protein>
<dbReference type="RefSeq" id="WP_246544521.1">
    <property type="nucleotide sequence ID" value="NZ_JBHSUN010000002.1"/>
</dbReference>
<reference evidence="2" key="1">
    <citation type="journal article" date="2014" name="Int. J. Syst. Evol. Microbiol.">
        <title>Complete genome sequence of Corynebacterium casei LMG S-19264T (=DSM 44701T), isolated from a smear-ripened cheese.</title>
        <authorList>
            <consortium name="US DOE Joint Genome Institute (JGI-PGF)"/>
            <person name="Walter F."/>
            <person name="Albersmeier A."/>
            <person name="Kalinowski J."/>
            <person name="Ruckert C."/>
        </authorList>
    </citation>
    <scope>NUCLEOTIDE SEQUENCE</scope>
    <source>
        <strain evidence="2">VKM B-2484</strain>
    </source>
</reference>
<dbReference type="GO" id="GO:0003677">
    <property type="term" value="F:DNA binding"/>
    <property type="evidence" value="ECO:0007669"/>
    <property type="project" value="InterPro"/>
</dbReference>
<dbReference type="SUPFAM" id="SSF47413">
    <property type="entry name" value="lambda repressor-like DNA-binding domains"/>
    <property type="match status" value="1"/>
</dbReference>
<dbReference type="Pfam" id="PF01381">
    <property type="entry name" value="HTH_3"/>
    <property type="match status" value="1"/>
</dbReference>
<evidence type="ECO:0000259" key="1">
    <source>
        <dbReference type="PROSITE" id="PS50943"/>
    </source>
</evidence>
<dbReference type="InterPro" id="IPR001387">
    <property type="entry name" value="Cro/C1-type_HTH"/>
</dbReference>
<reference evidence="2" key="2">
    <citation type="submission" date="2023-01" db="EMBL/GenBank/DDBJ databases">
        <authorList>
            <person name="Sun Q."/>
            <person name="Evtushenko L."/>
        </authorList>
    </citation>
    <scope>NUCLEOTIDE SEQUENCE</scope>
    <source>
        <strain evidence="2">VKM B-2484</strain>
    </source>
</reference>
<sequence length="180" mass="20097">MKQIALADMLGVSQAAVSYWETGRDRPSPDLMKRISDMISGTSFGEVALERVFTQRQPGIMALYDFEGIRFVAASRGYRALWPGMSLLQGKSFANHLVNESGLLLANEALRKDIASGKLALISGVSDRHTDIIVDAEVRHEWNIRFRRFGPRTLMSISYEPCGKTVPVGVTEIIYFDDLK</sequence>